<evidence type="ECO:0000256" key="2">
    <source>
        <dbReference type="ARBA" id="ARBA00010463"/>
    </source>
</evidence>
<dbReference type="AlphaFoldDB" id="A0A7J7J2Q3"/>
<dbReference type="GO" id="GO:0099078">
    <property type="term" value="C:BORC complex"/>
    <property type="evidence" value="ECO:0007669"/>
    <property type="project" value="TreeGrafter"/>
</dbReference>
<dbReference type="GO" id="GO:0005765">
    <property type="term" value="C:lysosomal membrane"/>
    <property type="evidence" value="ECO:0007669"/>
    <property type="project" value="UniProtKB-SubCell"/>
</dbReference>
<keyword evidence="6" id="KW-1185">Reference proteome</keyword>
<sequence>MGTRDYIMSQSIGGVTIAVRSLKKGDGELTQSEQGKLVKSSLDNLENFITVSANEPSLALYRIQEHVRKSVTRLVDRKLANESLNENTRGAIFDTEYALDAADNIARSKTAFKTVNSSLKNAIHLTQQINHSKRQSERNAEY</sequence>
<reference evidence="5" key="1">
    <citation type="submission" date="2020-06" db="EMBL/GenBank/DDBJ databases">
        <title>Draft genome of Bugula neritina, a colonial animal packing powerful symbionts and potential medicines.</title>
        <authorList>
            <person name="Rayko M."/>
        </authorList>
    </citation>
    <scope>NUCLEOTIDE SEQUENCE [LARGE SCALE GENOMIC DNA]</scope>
    <source>
        <strain evidence="5">Kwan_BN1</strain>
    </source>
</reference>
<evidence type="ECO:0000256" key="3">
    <source>
        <dbReference type="ARBA" id="ARBA00023136"/>
    </source>
</evidence>
<dbReference type="PANTHER" id="PTHR21146">
    <property type="entry name" value="MEF2B PROTEIN"/>
    <property type="match status" value="1"/>
</dbReference>
<name>A0A7J7J2Q3_BUGNE</name>
<proteinExistence type="inferred from homology"/>
<dbReference type="OrthoDB" id="10044187at2759"/>
<comment type="subcellular location">
    <subcellularLocation>
        <location evidence="1">Lysosome membrane</location>
    </subcellularLocation>
</comment>
<keyword evidence="4" id="KW-0458">Lysosome</keyword>
<dbReference type="InterPro" id="IPR019320">
    <property type="entry name" value="BORCS8"/>
</dbReference>
<dbReference type="Proteomes" id="UP000593567">
    <property type="component" value="Unassembled WGS sequence"/>
</dbReference>
<evidence type="ECO:0000256" key="4">
    <source>
        <dbReference type="ARBA" id="ARBA00023228"/>
    </source>
</evidence>
<keyword evidence="3" id="KW-0472">Membrane</keyword>
<evidence type="ECO:0000256" key="1">
    <source>
        <dbReference type="ARBA" id="ARBA00004656"/>
    </source>
</evidence>
<accession>A0A7J7J2Q3</accession>
<protein>
    <submittedName>
        <fullName evidence="5">MEF2BNB</fullName>
    </submittedName>
</protein>
<organism evidence="5 6">
    <name type="scientific">Bugula neritina</name>
    <name type="common">Brown bryozoan</name>
    <name type="synonym">Sertularia neritina</name>
    <dbReference type="NCBI Taxonomy" id="10212"/>
    <lineage>
        <taxon>Eukaryota</taxon>
        <taxon>Metazoa</taxon>
        <taxon>Spiralia</taxon>
        <taxon>Lophotrochozoa</taxon>
        <taxon>Bryozoa</taxon>
        <taxon>Gymnolaemata</taxon>
        <taxon>Cheilostomatida</taxon>
        <taxon>Flustrina</taxon>
        <taxon>Buguloidea</taxon>
        <taxon>Bugulidae</taxon>
        <taxon>Bugula</taxon>
    </lineage>
</organism>
<comment type="caution">
    <text evidence="5">The sequence shown here is derived from an EMBL/GenBank/DDBJ whole genome shotgun (WGS) entry which is preliminary data.</text>
</comment>
<evidence type="ECO:0000313" key="5">
    <source>
        <dbReference type="EMBL" id="KAF6020439.1"/>
    </source>
</evidence>
<dbReference type="PANTHER" id="PTHR21146:SF0">
    <property type="entry name" value="BLOC-1-RELATED COMPLEX SUBUNIT 8"/>
    <property type="match status" value="1"/>
</dbReference>
<dbReference type="Pfam" id="PF10167">
    <property type="entry name" value="BORCS8"/>
    <property type="match status" value="1"/>
</dbReference>
<dbReference type="EMBL" id="VXIV02003173">
    <property type="protein sequence ID" value="KAF6020439.1"/>
    <property type="molecule type" value="Genomic_DNA"/>
</dbReference>
<comment type="similarity">
    <text evidence="2">Belongs to the BORCS8 family.</text>
</comment>
<evidence type="ECO:0000313" key="6">
    <source>
        <dbReference type="Proteomes" id="UP000593567"/>
    </source>
</evidence>
<gene>
    <name evidence="5" type="ORF">EB796_021242</name>
</gene>